<dbReference type="SUPFAM" id="SSF57667">
    <property type="entry name" value="beta-beta-alpha zinc fingers"/>
    <property type="match status" value="1"/>
</dbReference>
<dbReference type="GO" id="GO:0008270">
    <property type="term" value="F:zinc ion binding"/>
    <property type="evidence" value="ECO:0007669"/>
    <property type="project" value="UniProtKB-KW"/>
</dbReference>
<evidence type="ECO:0000313" key="5">
    <source>
        <dbReference type="EMBL" id="PIK43946.1"/>
    </source>
</evidence>
<evidence type="ECO:0000259" key="4">
    <source>
        <dbReference type="PROSITE" id="PS51800"/>
    </source>
</evidence>
<feature type="domain" description="CHHC U11-48K-type" evidence="4">
    <location>
        <begin position="1"/>
        <end position="28"/>
    </location>
</feature>
<name>A0A2G8K7F1_STIJA</name>
<dbReference type="Pfam" id="PF05253">
    <property type="entry name" value="zf-U11-48K"/>
    <property type="match status" value="1"/>
</dbReference>
<sequence length="70" mass="8019">MVQCPVDSRHWVPESSFSKHTEACQWSQEGYSKEDYVSAPSSSFFYENHGTVFAMKLDQATLNEILSRVN</sequence>
<accession>A0A2G8K7F1</accession>
<feature type="non-terminal residue" evidence="5">
    <location>
        <position position="70"/>
    </location>
</feature>
<dbReference type="PROSITE" id="PS51800">
    <property type="entry name" value="ZF_CHHC_U11_48K"/>
    <property type="match status" value="1"/>
</dbReference>
<keyword evidence="3" id="KW-0862">Zinc</keyword>
<evidence type="ECO:0000256" key="3">
    <source>
        <dbReference type="ARBA" id="ARBA00022833"/>
    </source>
</evidence>
<comment type="caution">
    <text evidence="5">The sequence shown here is derived from an EMBL/GenBank/DDBJ whole genome shotgun (WGS) entry which is preliminary data.</text>
</comment>
<evidence type="ECO:0000313" key="6">
    <source>
        <dbReference type="Proteomes" id="UP000230750"/>
    </source>
</evidence>
<gene>
    <name evidence="5" type="ORF">BSL78_19211</name>
</gene>
<dbReference type="InterPro" id="IPR036236">
    <property type="entry name" value="Znf_C2H2_sf"/>
</dbReference>
<dbReference type="AlphaFoldDB" id="A0A2G8K7F1"/>
<reference evidence="5 6" key="1">
    <citation type="journal article" date="2017" name="PLoS Biol.">
        <title>The sea cucumber genome provides insights into morphological evolution and visceral regeneration.</title>
        <authorList>
            <person name="Zhang X."/>
            <person name="Sun L."/>
            <person name="Yuan J."/>
            <person name="Sun Y."/>
            <person name="Gao Y."/>
            <person name="Zhang L."/>
            <person name="Li S."/>
            <person name="Dai H."/>
            <person name="Hamel J.F."/>
            <person name="Liu C."/>
            <person name="Yu Y."/>
            <person name="Liu S."/>
            <person name="Lin W."/>
            <person name="Guo K."/>
            <person name="Jin S."/>
            <person name="Xu P."/>
            <person name="Storey K.B."/>
            <person name="Huan P."/>
            <person name="Zhang T."/>
            <person name="Zhou Y."/>
            <person name="Zhang J."/>
            <person name="Lin C."/>
            <person name="Li X."/>
            <person name="Xing L."/>
            <person name="Huo D."/>
            <person name="Sun M."/>
            <person name="Wang L."/>
            <person name="Mercier A."/>
            <person name="Li F."/>
            <person name="Yang H."/>
            <person name="Xiang J."/>
        </authorList>
    </citation>
    <scope>NUCLEOTIDE SEQUENCE [LARGE SCALE GENOMIC DNA]</scope>
    <source>
        <strain evidence="5">Shaxun</strain>
        <tissue evidence="5">Muscle</tissue>
    </source>
</reference>
<keyword evidence="2" id="KW-0863">Zinc-finger</keyword>
<dbReference type="OrthoDB" id="69229at2759"/>
<keyword evidence="1" id="KW-0479">Metal-binding</keyword>
<organism evidence="5 6">
    <name type="scientific">Stichopus japonicus</name>
    <name type="common">Sea cucumber</name>
    <dbReference type="NCBI Taxonomy" id="307972"/>
    <lineage>
        <taxon>Eukaryota</taxon>
        <taxon>Metazoa</taxon>
        <taxon>Echinodermata</taxon>
        <taxon>Eleutherozoa</taxon>
        <taxon>Echinozoa</taxon>
        <taxon>Holothuroidea</taxon>
        <taxon>Aspidochirotacea</taxon>
        <taxon>Aspidochirotida</taxon>
        <taxon>Stichopodidae</taxon>
        <taxon>Apostichopus</taxon>
    </lineage>
</organism>
<dbReference type="EMBL" id="MRZV01000813">
    <property type="protein sequence ID" value="PIK43946.1"/>
    <property type="molecule type" value="Genomic_DNA"/>
</dbReference>
<keyword evidence="6" id="KW-1185">Reference proteome</keyword>
<proteinExistence type="predicted"/>
<dbReference type="InterPro" id="IPR022776">
    <property type="entry name" value="TRM13/UPF0224_CHHC_Znf_dom"/>
</dbReference>
<dbReference type="Proteomes" id="UP000230750">
    <property type="component" value="Unassembled WGS sequence"/>
</dbReference>
<protein>
    <recommendedName>
        <fullName evidence="4">CHHC U11-48K-type domain-containing protein</fullName>
    </recommendedName>
</protein>
<evidence type="ECO:0000256" key="2">
    <source>
        <dbReference type="ARBA" id="ARBA00022771"/>
    </source>
</evidence>
<evidence type="ECO:0000256" key="1">
    <source>
        <dbReference type="ARBA" id="ARBA00022723"/>
    </source>
</evidence>